<dbReference type="AlphaFoldDB" id="A0A2I1L897"/>
<evidence type="ECO:0000256" key="1">
    <source>
        <dbReference type="ARBA" id="ARBA00023125"/>
    </source>
</evidence>
<dbReference type="InterPro" id="IPR001647">
    <property type="entry name" value="HTH_TetR"/>
</dbReference>
<protein>
    <submittedName>
        <fullName evidence="2">TetR/AcrR family transcriptional regulator</fullName>
    </submittedName>
</protein>
<dbReference type="Proteomes" id="UP000251923">
    <property type="component" value="Unassembled WGS sequence"/>
</dbReference>
<gene>
    <name evidence="2" type="ORF">DBT54_01885</name>
</gene>
<reference evidence="2 3" key="1">
    <citation type="submission" date="2018-04" db="EMBL/GenBank/DDBJ databases">
        <title>Aerococcus urinae genomes.</title>
        <authorList>
            <person name="Hilt E."/>
            <person name="Gilbert N.M."/>
            <person name="Thomas-White K."/>
            <person name="Putonti C."/>
            <person name="Lewis A.L."/>
            <person name="Visck K.L."/>
            <person name="Wolfe A.J."/>
        </authorList>
    </citation>
    <scope>NUCLEOTIDE SEQUENCE [LARGE SCALE GENOMIC DNA]</scope>
    <source>
        <strain evidence="2 3">UMB7480</strain>
    </source>
</reference>
<dbReference type="PANTHER" id="PTHR43479">
    <property type="entry name" value="ACREF/ENVCD OPERON REPRESSOR-RELATED"/>
    <property type="match status" value="1"/>
</dbReference>
<dbReference type="SUPFAM" id="SSF46689">
    <property type="entry name" value="Homeodomain-like"/>
    <property type="match status" value="1"/>
</dbReference>
<dbReference type="PRINTS" id="PR00455">
    <property type="entry name" value="HTHTETR"/>
</dbReference>
<proteinExistence type="predicted"/>
<dbReference type="PROSITE" id="PS50977">
    <property type="entry name" value="HTH_TETR_2"/>
    <property type="match status" value="1"/>
</dbReference>
<dbReference type="Gene3D" id="1.10.357.10">
    <property type="entry name" value="Tetracycline Repressor, domain 2"/>
    <property type="match status" value="1"/>
</dbReference>
<dbReference type="Pfam" id="PF00440">
    <property type="entry name" value="TetR_N"/>
    <property type="match status" value="1"/>
</dbReference>
<dbReference type="InterPro" id="IPR009057">
    <property type="entry name" value="Homeodomain-like_sf"/>
</dbReference>
<dbReference type="GO" id="GO:0003677">
    <property type="term" value="F:DNA binding"/>
    <property type="evidence" value="ECO:0007669"/>
    <property type="project" value="UniProtKB-UniRule"/>
</dbReference>
<sequence>MRSGLGRGHSVVNRKVSSSQEILKVALQLVQEEGIQAVNMRRLAKRCQISLGVLYNYFEDKNDLLLQTVAAVWRDILIPDQAGHLNRSSQPLSQAFMTLYQLLAEGAKKYPHFFSQHTLVFSQSQKSQANEQMDRYINHLKGYLLQCLEDDPDIRNQAFEKHSADQVVDFLFAIFINQVMQGKLDIGLFIDFIDRYLYDH</sequence>
<evidence type="ECO:0000313" key="3">
    <source>
        <dbReference type="Proteomes" id="UP000251923"/>
    </source>
</evidence>
<comment type="caution">
    <text evidence="2">The sequence shown here is derived from an EMBL/GenBank/DDBJ whole genome shotgun (WGS) entry which is preliminary data.</text>
</comment>
<name>A0A2I1L897_9LACT</name>
<organism evidence="2 3">
    <name type="scientific">Aerococcus urinae</name>
    <dbReference type="NCBI Taxonomy" id="1376"/>
    <lineage>
        <taxon>Bacteria</taxon>
        <taxon>Bacillati</taxon>
        <taxon>Bacillota</taxon>
        <taxon>Bacilli</taxon>
        <taxon>Lactobacillales</taxon>
        <taxon>Aerococcaceae</taxon>
        <taxon>Aerococcus</taxon>
    </lineage>
</organism>
<dbReference type="PANTHER" id="PTHR43479:SF11">
    <property type="entry name" value="ACREF_ENVCD OPERON REPRESSOR-RELATED"/>
    <property type="match status" value="1"/>
</dbReference>
<evidence type="ECO:0000313" key="2">
    <source>
        <dbReference type="EMBL" id="RAV81171.1"/>
    </source>
</evidence>
<keyword evidence="1" id="KW-0238">DNA-binding</keyword>
<accession>A0A2I1L897</accession>
<dbReference type="InterPro" id="IPR050624">
    <property type="entry name" value="HTH-type_Tx_Regulator"/>
</dbReference>
<dbReference type="EMBL" id="QMHM01000002">
    <property type="protein sequence ID" value="RAV81171.1"/>
    <property type="molecule type" value="Genomic_DNA"/>
</dbReference>